<keyword evidence="2" id="KW-0813">Transport</keyword>
<feature type="non-terminal residue" evidence="9">
    <location>
        <position position="1"/>
    </location>
</feature>
<dbReference type="PANTHER" id="PTHR30465:SF0">
    <property type="entry name" value="OLIGOPEPTIDE TRANSPORT SYSTEM PERMEASE PROTEIN APPB"/>
    <property type="match status" value="1"/>
</dbReference>
<feature type="transmembrane region" description="Helical" evidence="7">
    <location>
        <begin position="435"/>
        <end position="455"/>
    </location>
</feature>
<feature type="transmembrane region" description="Helical" evidence="7">
    <location>
        <begin position="12"/>
        <end position="32"/>
    </location>
</feature>
<keyword evidence="5 7" id="KW-1133">Transmembrane helix</keyword>
<evidence type="ECO:0000256" key="1">
    <source>
        <dbReference type="ARBA" id="ARBA00004651"/>
    </source>
</evidence>
<feature type="domain" description="ABC transmembrane type-1" evidence="8">
    <location>
        <begin position="600"/>
        <end position="787"/>
    </location>
</feature>
<keyword evidence="4 7" id="KW-0812">Transmembrane</keyword>
<dbReference type="InterPro" id="IPR045621">
    <property type="entry name" value="BPD_transp_1_N"/>
</dbReference>
<reference evidence="9" key="1">
    <citation type="submission" date="2018-05" db="EMBL/GenBank/DDBJ databases">
        <authorList>
            <person name="Lanie J.A."/>
            <person name="Ng W.-L."/>
            <person name="Kazmierczak K.M."/>
            <person name="Andrzejewski T.M."/>
            <person name="Davidsen T.M."/>
            <person name="Wayne K.J."/>
            <person name="Tettelin H."/>
            <person name="Glass J.I."/>
            <person name="Rusch D."/>
            <person name="Podicherti R."/>
            <person name="Tsui H.-C.T."/>
            <person name="Winkler M.E."/>
        </authorList>
    </citation>
    <scope>NUCLEOTIDE SEQUENCE</scope>
</reference>
<dbReference type="Gene3D" id="1.10.3720.10">
    <property type="entry name" value="MetI-like"/>
    <property type="match status" value="2"/>
</dbReference>
<evidence type="ECO:0000256" key="5">
    <source>
        <dbReference type="ARBA" id="ARBA00022989"/>
    </source>
</evidence>
<gene>
    <name evidence="9" type="ORF">METZ01_LOCUS79511</name>
</gene>
<dbReference type="InterPro" id="IPR025966">
    <property type="entry name" value="OppC_N"/>
</dbReference>
<evidence type="ECO:0000256" key="7">
    <source>
        <dbReference type="SAM" id="Phobius"/>
    </source>
</evidence>
<evidence type="ECO:0000256" key="3">
    <source>
        <dbReference type="ARBA" id="ARBA00022475"/>
    </source>
</evidence>
<dbReference type="AlphaFoldDB" id="A0A381UH27"/>
<proteinExistence type="predicted"/>
<feature type="transmembrane region" description="Helical" evidence="7">
    <location>
        <begin position="631"/>
        <end position="654"/>
    </location>
</feature>
<feature type="transmembrane region" description="Helical" evidence="7">
    <location>
        <begin position="714"/>
        <end position="741"/>
    </location>
</feature>
<evidence type="ECO:0000313" key="9">
    <source>
        <dbReference type="EMBL" id="SVA26657.1"/>
    </source>
</evidence>
<evidence type="ECO:0000256" key="2">
    <source>
        <dbReference type="ARBA" id="ARBA00022448"/>
    </source>
</evidence>
<feature type="transmembrane region" description="Helical" evidence="7">
    <location>
        <begin position="406"/>
        <end position="423"/>
    </location>
</feature>
<keyword evidence="3" id="KW-1003">Cell membrane</keyword>
<feature type="transmembrane region" description="Helical" evidence="7">
    <location>
        <begin position="210"/>
        <end position="229"/>
    </location>
</feature>
<dbReference type="InterPro" id="IPR000515">
    <property type="entry name" value="MetI-like"/>
</dbReference>
<feature type="transmembrane region" description="Helical" evidence="7">
    <location>
        <begin position="497"/>
        <end position="519"/>
    </location>
</feature>
<feature type="transmembrane region" description="Helical" evidence="7">
    <location>
        <begin position="269"/>
        <end position="290"/>
    </location>
</feature>
<dbReference type="GO" id="GO:0055085">
    <property type="term" value="P:transmembrane transport"/>
    <property type="evidence" value="ECO:0007669"/>
    <property type="project" value="InterPro"/>
</dbReference>
<feature type="transmembrane region" description="Helical" evidence="7">
    <location>
        <begin position="769"/>
        <end position="787"/>
    </location>
</feature>
<dbReference type="Pfam" id="PF19300">
    <property type="entry name" value="BPD_transp_1_N"/>
    <property type="match status" value="1"/>
</dbReference>
<feature type="transmembrane region" description="Helical" evidence="7">
    <location>
        <begin position="660"/>
        <end position="679"/>
    </location>
</feature>
<feature type="transmembrane region" description="Helical" evidence="7">
    <location>
        <begin position="102"/>
        <end position="123"/>
    </location>
</feature>
<dbReference type="EMBL" id="UINC01006291">
    <property type="protein sequence ID" value="SVA26657.1"/>
    <property type="molecule type" value="Genomic_DNA"/>
</dbReference>
<dbReference type="PROSITE" id="PS50928">
    <property type="entry name" value="ABC_TM1"/>
    <property type="match status" value="2"/>
</dbReference>
<feature type="transmembrane region" description="Helical" evidence="7">
    <location>
        <begin position="348"/>
        <end position="366"/>
    </location>
</feature>
<evidence type="ECO:0000259" key="8">
    <source>
        <dbReference type="PROSITE" id="PS50928"/>
    </source>
</evidence>
<feature type="domain" description="ABC transmembrane type-1" evidence="8">
    <location>
        <begin position="96"/>
        <end position="333"/>
    </location>
</feature>
<accession>A0A381UH27</accession>
<dbReference type="Pfam" id="PF12911">
    <property type="entry name" value="OppC_N"/>
    <property type="match status" value="1"/>
</dbReference>
<sequence length="800" mass="89258">VKLWIYIIRRLALTVPVLLGVTLITFSLSTMMGDPAAPYMTEKTSPEERDRIIEQYNLDAPLPERYVTYLSNLLHGEWGFSKTIHMDVSEAVQIKFAATLELSILAFIIAVATAIPLGIFSSVRHNRWEDHSVRLFALIGSAVPIFWFALVLKYIFAFQWGHFTHLPLGYRYDAYLWEIADPIETPTGLLLVDSIVAGSWVHFKDAFRHMVLPATALGYASMATTIRLMRGNMLDVLEQDYVRTAKAKGLSSSKVTLGHASKNAMIPTVTLLGMGFAGLLNGSVLTETIFQWPGLGLWTVNSMRNLDISAILGLVIFSAILTIIANLIVDIAYAYLDPRVDLGSTVSIGEMVIVLLSFLFLGTAYADIVWGLAVLWLLQVIFWLGLIWVLIYFLAIKRIVTEVSDLWAPALLIGTAIVVMSIFKTPDSNSVFLRFIPTFSQLVLFSLLFWFGFIAMRWKSSGHLQDKHRFYSEFKSSFGPRVEEWKRMSYQFFRNPLAVFGLLIVITLLMVSLFAPILAPPSETQLERDDPNDPWDGPMRMEENFEFNHNLQPPCITWLSLNPLENCTGERGEENGFILGSTDKGYDIYYGIVWGSKTSLDVAIKVVFTGTFIAVVIGVISGYYGGRIDEIVMRITDVFMAIPGLVLALAIIAVTDDPSISNLMYALIIVWWPGFTRIIRAEALRIRKLPYVEAARAAGASDFRLIFIHVLPNCITSIIVIATMDMGGIVLSLAGLGFLGFGGGPDLAEWGKLVDYGQGHLLAGETWAFFYPGLVIALWALGFYLLGDGLRDILDPRQRD</sequence>
<feature type="transmembrane region" description="Helical" evidence="7">
    <location>
        <begin position="135"/>
        <end position="156"/>
    </location>
</feature>
<evidence type="ECO:0000256" key="6">
    <source>
        <dbReference type="ARBA" id="ARBA00023136"/>
    </source>
</evidence>
<protein>
    <recommendedName>
        <fullName evidence="8">ABC transmembrane type-1 domain-containing protein</fullName>
    </recommendedName>
</protein>
<dbReference type="GO" id="GO:0005886">
    <property type="term" value="C:plasma membrane"/>
    <property type="evidence" value="ECO:0007669"/>
    <property type="project" value="UniProtKB-SubCell"/>
</dbReference>
<feature type="transmembrane region" description="Helical" evidence="7">
    <location>
        <begin position="310"/>
        <end position="336"/>
    </location>
</feature>
<evidence type="ECO:0000256" key="4">
    <source>
        <dbReference type="ARBA" id="ARBA00022692"/>
    </source>
</evidence>
<dbReference type="SUPFAM" id="SSF161098">
    <property type="entry name" value="MetI-like"/>
    <property type="match status" value="2"/>
</dbReference>
<comment type="subcellular location">
    <subcellularLocation>
        <location evidence="1">Cell membrane</location>
        <topology evidence="1">Multi-pass membrane protein</topology>
    </subcellularLocation>
</comment>
<name>A0A381UH27_9ZZZZ</name>
<dbReference type="Pfam" id="PF00528">
    <property type="entry name" value="BPD_transp_1"/>
    <property type="match status" value="2"/>
</dbReference>
<dbReference type="PANTHER" id="PTHR30465">
    <property type="entry name" value="INNER MEMBRANE ABC TRANSPORTER"/>
    <property type="match status" value="1"/>
</dbReference>
<dbReference type="CDD" id="cd06261">
    <property type="entry name" value="TM_PBP2"/>
    <property type="match status" value="2"/>
</dbReference>
<keyword evidence="6 7" id="KW-0472">Membrane</keyword>
<feature type="transmembrane region" description="Helical" evidence="7">
    <location>
        <begin position="372"/>
        <end position="394"/>
    </location>
</feature>
<dbReference type="InterPro" id="IPR035906">
    <property type="entry name" value="MetI-like_sf"/>
</dbReference>
<feature type="transmembrane region" description="Helical" evidence="7">
    <location>
        <begin position="602"/>
        <end position="624"/>
    </location>
</feature>
<organism evidence="9">
    <name type="scientific">marine metagenome</name>
    <dbReference type="NCBI Taxonomy" id="408172"/>
    <lineage>
        <taxon>unclassified sequences</taxon>
        <taxon>metagenomes</taxon>
        <taxon>ecological metagenomes</taxon>
    </lineage>
</organism>